<dbReference type="Proteomes" id="UP000663852">
    <property type="component" value="Unassembled WGS sequence"/>
</dbReference>
<dbReference type="EMBL" id="CAJNOJ010000406">
    <property type="protein sequence ID" value="CAF1436622.1"/>
    <property type="molecule type" value="Genomic_DNA"/>
</dbReference>
<feature type="compositionally biased region" description="Basic and acidic residues" evidence="1">
    <location>
        <begin position="673"/>
        <end position="701"/>
    </location>
</feature>
<dbReference type="Gene3D" id="1.20.245.10">
    <property type="entry name" value="Lipoxygenase-1, Domain 5"/>
    <property type="match status" value="1"/>
</dbReference>
<evidence type="ECO:0000256" key="2">
    <source>
        <dbReference type="SAM" id="Phobius"/>
    </source>
</evidence>
<name>A0A815ND35_ADIRI</name>
<protein>
    <recommendedName>
        <fullName evidence="3">Lipoxygenase domain-containing protein</fullName>
    </recommendedName>
</protein>
<feature type="region of interest" description="Disordered" evidence="1">
    <location>
        <begin position="670"/>
        <end position="701"/>
    </location>
</feature>
<evidence type="ECO:0000259" key="3">
    <source>
        <dbReference type="PROSITE" id="PS51393"/>
    </source>
</evidence>
<dbReference type="OrthoDB" id="407298at2759"/>
<dbReference type="InterPro" id="IPR025461">
    <property type="entry name" value="ABA4-like"/>
</dbReference>
<dbReference type="SUPFAM" id="SSF48264">
    <property type="entry name" value="Cytochrome P450"/>
    <property type="match status" value="1"/>
</dbReference>
<feature type="domain" description="Lipoxygenase" evidence="3">
    <location>
        <begin position="929"/>
        <end position="1258"/>
    </location>
</feature>
<gene>
    <name evidence="4" type="ORF">EDS130_LOCUS38571</name>
</gene>
<dbReference type="SUPFAM" id="SSF48484">
    <property type="entry name" value="Lipoxigenase"/>
    <property type="match status" value="1"/>
</dbReference>
<sequence>MGLNFSTPETLFKLNHLIIIGWVALILVPFHKISKYLTLLPALILSIEYTLILFSRDTTSLRLNFSHLSAWKTSFNDAFMIISARNHFSVMDLWVARWMVYDFYTGYTFAYNGTNKSWTFGRVLLTSVLLITYLVAPFGFLLYNLMKYSFLKKYRTEDRIVIKRGQGFLGNFHTQKRLFSPHIVRFADKLPEPLRTVYYFVLGLVGLSILFTIVLPSYLVLIIYCRIVYRTHLTSTSKSLPSKKVPEFVRNVTATMRLSLISTPLDKRNRIWHLKFLLLQFATFIEYIVNSSQPAYLFKALEDYFRQVYNSPYYVLGNGIAVNSHQLVKRYLQDIRPRKDYELLAWEVSQSLITFSDFTTIFLSTDDPDVKLGRTIVFQWLHAFPHNLQNGNFETNSQLARILPRQMNEKPTADVVYQSVGEVLFFLATSGELTKDERAAFIEGVKNPMIFFPNWFNFLLNGHSLERKNLRSYYTLLQAFARYENGPALQAAFAAAEKKKSHEEVLKFLTVVFCIAGSPAPAKLAVTVIDRLWADKEKNVRLFKKNPHNFIKECARLDKVVPTVNVLATDEIAAEIGNSFQSQNIKIPENTPIHCSLVNANRDETVFQNPDEFLPDRPDLNKIIVWNGVEEDVTNPDKSKRPIRYCPGHDLAIDVIQFVAERFLPIIDDADDEQKQKKEDTIESASHDKEEQQKDNNEKDMALFDRKTRKLNEMEKKRCWKTLDTYTKLVYLLMKTAVSESNQSPSRAIDIKPPLTFPVEKLGIFRIDMAKFIPSWDEDEPNGSGLSRKLARWLVNSTLWDFYDCLAEFDTLEQAFAWRARVFPELPLPNVVYTDMFSDEAMSRLAFFGCACHYTQRIGNGWQPGCGIPEQKLLTNAVYVNDMTGLSIFRVRKPFERYGAAVYFDKDFQLIAIYWCHANRLVEKNDQFWEHAKYVWRSSFFAYVTICDHLIVTHMIECNAFVSATRKCLPSDHPLRVFLKPFTYHTVSVNYQAAVSLVNRRGLVHRIWAFDYDEFLKVCDYISTNYKFRLLTEFISPSMSPKNNHVSREEWDKVYPIYSDTKQFWRIIQQYVANFFHITYHLRVEIDPDDDNDEKRVDKDVCDDKLPVDSYMMDFIDDLCKQLGIPGITSLKRFVDVLSQLIADSTGIHEHVGQISDYMIDPRFIGAKLQEGREMQNIQTYTQILILTVVTGLRMPGIMEDWSHLIEHNQDYEKNLKNYHDFKSQLRKLSKCVDERNKTRRYPFQSFNPRFIECSTSV</sequence>
<comment type="caution">
    <text evidence="4">The sequence shown here is derived from an EMBL/GenBank/DDBJ whole genome shotgun (WGS) entry which is preliminary data.</text>
</comment>
<dbReference type="Pfam" id="PF00305">
    <property type="entry name" value="Lipoxygenase"/>
    <property type="match status" value="1"/>
</dbReference>
<feature type="transmembrane region" description="Helical" evidence="2">
    <location>
        <begin position="120"/>
        <end position="145"/>
    </location>
</feature>
<reference evidence="4" key="1">
    <citation type="submission" date="2021-02" db="EMBL/GenBank/DDBJ databases">
        <authorList>
            <person name="Nowell W R."/>
        </authorList>
    </citation>
    <scope>NUCLEOTIDE SEQUENCE</scope>
</reference>
<dbReference type="PROSITE" id="PS51393">
    <property type="entry name" value="LIPOXYGENASE_3"/>
    <property type="match status" value="1"/>
</dbReference>
<dbReference type="GO" id="GO:0005506">
    <property type="term" value="F:iron ion binding"/>
    <property type="evidence" value="ECO:0007669"/>
    <property type="project" value="InterPro"/>
</dbReference>
<evidence type="ECO:0000313" key="4">
    <source>
        <dbReference type="EMBL" id="CAF1436622.1"/>
    </source>
</evidence>
<keyword evidence="2" id="KW-0472">Membrane</keyword>
<dbReference type="InterPro" id="IPR036226">
    <property type="entry name" value="LipOase_C_sf"/>
</dbReference>
<dbReference type="InterPro" id="IPR036396">
    <property type="entry name" value="Cyt_P450_sf"/>
</dbReference>
<dbReference type="GO" id="GO:0016705">
    <property type="term" value="F:oxidoreductase activity, acting on paired donors, with incorporation or reduction of molecular oxygen"/>
    <property type="evidence" value="ECO:0007669"/>
    <property type="project" value="InterPro"/>
</dbReference>
<dbReference type="Pfam" id="PF14108">
    <property type="entry name" value="ABA4-like"/>
    <property type="match status" value="1"/>
</dbReference>
<organism evidence="4 5">
    <name type="scientific">Adineta ricciae</name>
    <name type="common">Rotifer</name>
    <dbReference type="NCBI Taxonomy" id="249248"/>
    <lineage>
        <taxon>Eukaryota</taxon>
        <taxon>Metazoa</taxon>
        <taxon>Spiralia</taxon>
        <taxon>Gnathifera</taxon>
        <taxon>Rotifera</taxon>
        <taxon>Eurotatoria</taxon>
        <taxon>Bdelloidea</taxon>
        <taxon>Adinetida</taxon>
        <taxon>Adinetidae</taxon>
        <taxon>Adineta</taxon>
    </lineage>
</organism>
<dbReference type="Gene3D" id="1.10.630.10">
    <property type="entry name" value="Cytochrome P450"/>
    <property type="match status" value="1"/>
</dbReference>
<evidence type="ECO:0000256" key="1">
    <source>
        <dbReference type="SAM" id="MobiDB-lite"/>
    </source>
</evidence>
<accession>A0A815ND35</accession>
<dbReference type="InterPro" id="IPR013819">
    <property type="entry name" value="LipOase_C"/>
</dbReference>
<feature type="transmembrane region" description="Helical" evidence="2">
    <location>
        <begin position="197"/>
        <end position="224"/>
    </location>
</feature>
<dbReference type="AlphaFoldDB" id="A0A815ND35"/>
<dbReference type="GO" id="GO:0016702">
    <property type="term" value="F:oxidoreductase activity, acting on single donors with incorporation of molecular oxygen, incorporation of two atoms of oxygen"/>
    <property type="evidence" value="ECO:0007669"/>
    <property type="project" value="InterPro"/>
</dbReference>
<feature type="transmembrane region" description="Helical" evidence="2">
    <location>
        <begin position="12"/>
        <end position="30"/>
    </location>
</feature>
<proteinExistence type="predicted"/>
<keyword evidence="2" id="KW-0812">Transmembrane</keyword>
<dbReference type="GO" id="GO:0020037">
    <property type="term" value="F:heme binding"/>
    <property type="evidence" value="ECO:0007669"/>
    <property type="project" value="InterPro"/>
</dbReference>
<evidence type="ECO:0000313" key="5">
    <source>
        <dbReference type="Proteomes" id="UP000663852"/>
    </source>
</evidence>
<feature type="transmembrane region" description="Helical" evidence="2">
    <location>
        <begin position="36"/>
        <end position="54"/>
    </location>
</feature>
<dbReference type="GO" id="GO:0004497">
    <property type="term" value="F:monooxygenase activity"/>
    <property type="evidence" value="ECO:0007669"/>
    <property type="project" value="InterPro"/>
</dbReference>
<keyword evidence="2" id="KW-1133">Transmembrane helix</keyword>